<dbReference type="PANTHER" id="PTHR46278">
    <property type="entry name" value="DEHYDROGENASE, PUTATIVE-RELATED"/>
    <property type="match status" value="1"/>
</dbReference>
<comment type="catalytic activity">
    <reaction evidence="14 15">
        <text>L-aspartate 4-semialdehyde + phosphate + NADP(+) = 4-phospho-L-aspartate + NADPH + H(+)</text>
        <dbReference type="Rhea" id="RHEA:24284"/>
        <dbReference type="ChEBI" id="CHEBI:15378"/>
        <dbReference type="ChEBI" id="CHEBI:43474"/>
        <dbReference type="ChEBI" id="CHEBI:57535"/>
        <dbReference type="ChEBI" id="CHEBI:57783"/>
        <dbReference type="ChEBI" id="CHEBI:58349"/>
        <dbReference type="ChEBI" id="CHEBI:537519"/>
        <dbReference type="EC" id="1.2.1.11"/>
    </reaction>
</comment>
<proteinExistence type="inferred from homology"/>
<evidence type="ECO:0000256" key="5">
    <source>
        <dbReference type="ARBA" id="ARBA00011738"/>
    </source>
</evidence>
<comment type="pathway">
    <text evidence="3 15">Amino-acid biosynthesis; L-threonine biosynthesis; L-threonine from L-aspartate: step 2/5.</text>
</comment>
<dbReference type="SUPFAM" id="SSF51735">
    <property type="entry name" value="NAD(P)-binding Rossmann-fold domains"/>
    <property type="match status" value="1"/>
</dbReference>
<evidence type="ECO:0000256" key="7">
    <source>
        <dbReference type="ARBA" id="ARBA00022605"/>
    </source>
</evidence>
<dbReference type="GO" id="GO:0071266">
    <property type="term" value="P:'de novo' L-methionine biosynthetic process"/>
    <property type="evidence" value="ECO:0007669"/>
    <property type="project" value="UniProtKB-UniRule"/>
</dbReference>
<dbReference type="GeneID" id="83703601"/>
<evidence type="ECO:0000256" key="2">
    <source>
        <dbReference type="ARBA" id="ARBA00005076"/>
    </source>
</evidence>
<dbReference type="GO" id="GO:0009097">
    <property type="term" value="P:isoleucine biosynthetic process"/>
    <property type="evidence" value="ECO:0007669"/>
    <property type="project" value="UniProtKB-UniRule"/>
</dbReference>
<evidence type="ECO:0000256" key="16">
    <source>
        <dbReference type="PIRSR" id="PIRSR000148-1"/>
    </source>
</evidence>
<evidence type="ECO:0000256" key="8">
    <source>
        <dbReference type="ARBA" id="ARBA00022697"/>
    </source>
</evidence>
<dbReference type="GO" id="GO:0009088">
    <property type="term" value="P:threonine biosynthetic process"/>
    <property type="evidence" value="ECO:0007669"/>
    <property type="project" value="UniProtKB-UniRule"/>
</dbReference>
<evidence type="ECO:0000256" key="15">
    <source>
        <dbReference type="HAMAP-Rule" id="MF_02121"/>
    </source>
</evidence>
<evidence type="ECO:0000313" key="19">
    <source>
        <dbReference type="Proteomes" id="UP000247565"/>
    </source>
</evidence>
<evidence type="ECO:0000256" key="4">
    <source>
        <dbReference type="ARBA" id="ARBA00010584"/>
    </source>
</evidence>
<keyword evidence="13 15" id="KW-0486">Methionine biosynthesis</keyword>
<dbReference type="PANTHER" id="PTHR46278:SF2">
    <property type="entry name" value="ASPARTATE-SEMIALDEHYDE DEHYDROGENASE"/>
    <property type="match status" value="1"/>
</dbReference>
<comment type="caution">
    <text evidence="18">The sequence shown here is derived from an EMBL/GenBank/DDBJ whole genome shotgun (WGS) entry which is preliminary data.</text>
</comment>
<feature type="binding site" evidence="15">
    <location>
        <position position="315"/>
    </location>
    <ligand>
        <name>NADP(+)</name>
        <dbReference type="ChEBI" id="CHEBI:58349"/>
    </ligand>
</feature>
<feature type="binding site" evidence="15">
    <location>
        <begin position="39"/>
        <end position="40"/>
    </location>
    <ligand>
        <name>NADP(+)</name>
        <dbReference type="ChEBI" id="CHEBI:58349"/>
    </ligand>
</feature>
<evidence type="ECO:0000256" key="11">
    <source>
        <dbReference type="ARBA" id="ARBA00023002"/>
    </source>
</evidence>
<dbReference type="NCBIfam" id="NF011456">
    <property type="entry name" value="PRK14874.1"/>
    <property type="match status" value="1"/>
</dbReference>
<evidence type="ECO:0000259" key="17">
    <source>
        <dbReference type="SMART" id="SM00859"/>
    </source>
</evidence>
<feature type="active site" description="Proton acceptor" evidence="15 16">
    <location>
        <position position="242"/>
    </location>
</feature>
<dbReference type="PIRSF" id="PIRSF000148">
    <property type="entry name" value="ASA_dh"/>
    <property type="match status" value="1"/>
</dbReference>
<evidence type="ECO:0000256" key="13">
    <source>
        <dbReference type="ARBA" id="ARBA00023167"/>
    </source>
</evidence>
<dbReference type="InterPro" id="IPR005986">
    <property type="entry name" value="Asp_semialdehyde_DH_beta"/>
</dbReference>
<comment type="caution">
    <text evidence="15">Lacks conserved residue(s) required for the propagation of feature annotation.</text>
</comment>
<evidence type="ECO:0000256" key="10">
    <source>
        <dbReference type="ARBA" id="ARBA00022915"/>
    </source>
</evidence>
<dbReference type="GO" id="GO:0004073">
    <property type="term" value="F:aspartate-semialdehyde dehydrogenase activity"/>
    <property type="evidence" value="ECO:0007669"/>
    <property type="project" value="UniProtKB-UniRule"/>
</dbReference>
<dbReference type="OrthoDB" id="9805684at2"/>
<feature type="binding site" evidence="15">
    <location>
        <position position="235"/>
    </location>
    <ligand>
        <name>substrate</name>
    </ligand>
</feature>
<dbReference type="InterPro" id="IPR036291">
    <property type="entry name" value="NAD(P)-bd_dom_sf"/>
</dbReference>
<keyword evidence="8 15" id="KW-0791">Threonine biosynthesis</keyword>
<dbReference type="Gene3D" id="3.30.360.10">
    <property type="entry name" value="Dihydrodipicolinate Reductase, domain 2"/>
    <property type="match status" value="1"/>
</dbReference>
<dbReference type="SMART" id="SM00859">
    <property type="entry name" value="Semialdhyde_dh"/>
    <property type="match status" value="1"/>
</dbReference>
<dbReference type="Pfam" id="PF02774">
    <property type="entry name" value="Semialdhyde_dhC"/>
    <property type="match status" value="1"/>
</dbReference>
<feature type="active site" description="Acyl-thioester intermediate" evidence="15 16">
    <location>
        <position position="130"/>
    </location>
</feature>
<accession>A0A318N5R6</accession>
<evidence type="ECO:0000256" key="14">
    <source>
        <dbReference type="ARBA" id="ARBA00047891"/>
    </source>
</evidence>
<dbReference type="InterPro" id="IPR012280">
    <property type="entry name" value="Semialdhyde_DH_dimer_dom"/>
</dbReference>
<evidence type="ECO:0000313" key="18">
    <source>
        <dbReference type="EMBL" id="PXZ00158.1"/>
    </source>
</evidence>
<evidence type="ECO:0000256" key="3">
    <source>
        <dbReference type="ARBA" id="ARBA00005097"/>
    </source>
</evidence>
<evidence type="ECO:0000256" key="6">
    <source>
        <dbReference type="ARBA" id="ARBA00013120"/>
    </source>
</evidence>
<feature type="binding site" evidence="15">
    <location>
        <position position="157"/>
    </location>
    <ligand>
        <name>substrate</name>
    </ligand>
</feature>
<dbReference type="RefSeq" id="WP_110439081.1">
    <property type="nucleotide sequence ID" value="NZ_CP033087.1"/>
</dbReference>
<evidence type="ECO:0000256" key="9">
    <source>
        <dbReference type="ARBA" id="ARBA00022857"/>
    </source>
</evidence>
<dbReference type="EC" id="1.2.1.11" evidence="6 15"/>
<comment type="pathway">
    <text evidence="2 15">Amino-acid biosynthesis; L-lysine biosynthesis via DAP pathway; (S)-tetrahydrodipicolinate from L-aspartate: step 2/4.</text>
</comment>
<dbReference type="GO" id="GO:0051287">
    <property type="term" value="F:NAD binding"/>
    <property type="evidence" value="ECO:0007669"/>
    <property type="project" value="InterPro"/>
</dbReference>
<dbReference type="CDD" id="cd18131">
    <property type="entry name" value="ASADH_C_bac_euk_like"/>
    <property type="match status" value="1"/>
</dbReference>
<comment type="function">
    <text evidence="15">Catalyzes the NADPH-dependent formation of L-aspartate-semialdehyde (L-ASA) by the reductive dephosphorylation of L-aspartyl-4-phosphate.</text>
</comment>
<dbReference type="SUPFAM" id="SSF55347">
    <property type="entry name" value="Glyceraldehyde-3-phosphate dehydrogenase-like, C-terminal domain"/>
    <property type="match status" value="1"/>
</dbReference>
<evidence type="ECO:0000256" key="12">
    <source>
        <dbReference type="ARBA" id="ARBA00023154"/>
    </source>
</evidence>
<keyword evidence="11 15" id="KW-0560">Oxidoreductase</keyword>
<dbReference type="AlphaFoldDB" id="A0A318N5R6"/>
<dbReference type="CDD" id="cd02316">
    <property type="entry name" value="VcASADH2_like_N"/>
    <property type="match status" value="1"/>
</dbReference>
<keyword evidence="19" id="KW-1185">Reference proteome</keyword>
<dbReference type="Pfam" id="PF01118">
    <property type="entry name" value="Semialdhyde_dh"/>
    <property type="match status" value="1"/>
</dbReference>
<dbReference type="UniPathway" id="UPA00051">
    <property type="reaction ID" value="UER00464"/>
</dbReference>
<comment type="pathway">
    <text evidence="1 15">Amino-acid biosynthesis; L-methionine biosynthesis via de novo pathway; L-homoserine from L-aspartate: step 2/3.</text>
</comment>
<feature type="binding site" evidence="15">
    <location>
        <begin position="11"/>
        <end position="14"/>
    </location>
    <ligand>
        <name>NADP(+)</name>
        <dbReference type="ChEBI" id="CHEBI:58349"/>
    </ligand>
</feature>
<dbReference type="NCBIfam" id="TIGR01296">
    <property type="entry name" value="asd_B"/>
    <property type="match status" value="1"/>
</dbReference>
<keyword evidence="12 15" id="KW-0457">Lysine biosynthesis</keyword>
<dbReference type="GO" id="GO:0019877">
    <property type="term" value="P:diaminopimelate biosynthetic process"/>
    <property type="evidence" value="ECO:0007669"/>
    <property type="project" value="UniProtKB-UniRule"/>
</dbReference>
<dbReference type="UniPathway" id="UPA00050">
    <property type="reaction ID" value="UER00463"/>
</dbReference>
<protein>
    <recommendedName>
        <fullName evidence="6 15">Aspartate-semialdehyde dehydrogenase</fullName>
        <shortName evidence="15">ASA dehydrogenase</shortName>
        <shortName evidence="15">ASADH</shortName>
        <ecNumber evidence="6 15">1.2.1.11</ecNumber>
    </recommendedName>
    <alternativeName>
        <fullName evidence="15">Aspartate-beta-semialdehyde dehydrogenase</fullName>
    </alternativeName>
</protein>
<keyword evidence="10 15" id="KW-0220">Diaminopimelate biosynthesis</keyword>
<dbReference type="EMBL" id="QGLT01000003">
    <property type="protein sequence ID" value="PXZ00158.1"/>
    <property type="molecule type" value="Genomic_DNA"/>
</dbReference>
<dbReference type="InterPro" id="IPR012080">
    <property type="entry name" value="Asp_semialdehyde_DH"/>
</dbReference>
<feature type="binding site" evidence="15">
    <location>
        <position position="100"/>
    </location>
    <ligand>
        <name>phosphate</name>
        <dbReference type="ChEBI" id="CHEBI:43474"/>
    </ligand>
</feature>
<dbReference type="GO" id="GO:0050661">
    <property type="term" value="F:NADP binding"/>
    <property type="evidence" value="ECO:0007669"/>
    <property type="project" value="UniProtKB-UniRule"/>
</dbReference>
<comment type="similarity">
    <text evidence="4 15">Belongs to the aspartate-semialdehyde dehydrogenase family.</text>
</comment>
<keyword evidence="9 15" id="KW-0521">NADP</keyword>
<comment type="subunit">
    <text evidence="5 15">Homodimer.</text>
</comment>
<dbReference type="Proteomes" id="UP000247565">
    <property type="component" value="Unassembled WGS sequence"/>
</dbReference>
<reference evidence="18 19" key="1">
    <citation type="submission" date="2018-05" db="EMBL/GenBank/DDBJ databases">
        <title>Reference genomes for bee gut microbiota database.</title>
        <authorList>
            <person name="Ellegaard K.M."/>
        </authorList>
    </citation>
    <scope>NUCLEOTIDE SEQUENCE [LARGE SCALE GENOMIC DNA]</scope>
    <source>
        <strain evidence="18 19">ESL0284</strain>
    </source>
</reference>
<dbReference type="UniPathway" id="UPA00034">
    <property type="reaction ID" value="UER00016"/>
</dbReference>
<feature type="domain" description="Semialdehyde dehydrogenase NAD-binding" evidence="17">
    <location>
        <begin position="4"/>
        <end position="120"/>
    </location>
</feature>
<dbReference type="HAMAP" id="MF_02121">
    <property type="entry name" value="ASADH"/>
    <property type="match status" value="1"/>
</dbReference>
<dbReference type="GO" id="GO:0046983">
    <property type="term" value="F:protein dimerization activity"/>
    <property type="evidence" value="ECO:0007669"/>
    <property type="project" value="InterPro"/>
</dbReference>
<name>A0A318N5R6_9PROT</name>
<organism evidence="18 19">
    <name type="scientific">Commensalibacter melissae</name>
    <dbReference type="NCBI Taxonomy" id="2070537"/>
    <lineage>
        <taxon>Bacteria</taxon>
        <taxon>Pseudomonadati</taxon>
        <taxon>Pseudomonadota</taxon>
        <taxon>Alphaproteobacteria</taxon>
        <taxon>Acetobacterales</taxon>
        <taxon>Acetobacteraceae</taxon>
    </lineage>
</organism>
<keyword evidence="7 15" id="KW-0028">Amino-acid biosynthesis</keyword>
<dbReference type="GO" id="GO:0009089">
    <property type="term" value="P:lysine biosynthetic process via diaminopimelate"/>
    <property type="evidence" value="ECO:0007669"/>
    <property type="project" value="UniProtKB-UniRule"/>
</dbReference>
<evidence type="ECO:0000256" key="1">
    <source>
        <dbReference type="ARBA" id="ARBA00005021"/>
    </source>
</evidence>
<dbReference type="InterPro" id="IPR000534">
    <property type="entry name" value="Semialdehyde_DH_NAD-bd"/>
</dbReference>
<sequence length="340" mass="37239">MGYRIAVIGATGAVGREILKILAERDFPIKEIVALASPRSAGKEISFGDKRILKVQNLETFDFKGWDIALSSPGASISSVYSPKAAKAGCIVIDNTSHFRMEPDVPLVVPEVNPEDLKKIKRNIVANPNCSTIQMVVALKPLHDLFKIKRIVVSTYQATGGAGKKGMDELYIQTKSSLVGDSISINNFTKQIAFNCIPHIDKFMPDGSTKEEWKMNVETKKILDPDINVFATCVRVPVFIGHGEAITIECERPVDLAKAQKALRNAEGVILFDKQEDGGYITQIEAAGEDASYVSRLRIDPTVPNGLGLWCVSDNLRKGAALNTVQIAEKLIEMNLISKR</sequence>
<dbReference type="Gene3D" id="3.40.50.720">
    <property type="entry name" value="NAD(P)-binding Rossmann-like Domain"/>
    <property type="match status" value="1"/>
</dbReference>
<gene>
    <name evidence="15" type="primary">asd</name>
    <name evidence="18" type="ORF">DK869_05835</name>
</gene>